<feature type="chain" id="PRO_5035899330" evidence="1">
    <location>
        <begin position="18"/>
        <end position="231"/>
    </location>
</feature>
<name>A0A8S8XKT3_9PROT</name>
<dbReference type="EMBL" id="BOPV01000001">
    <property type="protein sequence ID" value="GIL41430.1"/>
    <property type="molecule type" value="Genomic_DNA"/>
</dbReference>
<organism evidence="2 3">
    <name type="scientific">Roseiterribacter gracilis</name>
    <dbReference type="NCBI Taxonomy" id="2812848"/>
    <lineage>
        <taxon>Bacteria</taxon>
        <taxon>Pseudomonadati</taxon>
        <taxon>Pseudomonadota</taxon>
        <taxon>Alphaproteobacteria</taxon>
        <taxon>Rhodospirillales</taxon>
        <taxon>Roseiterribacteraceae</taxon>
        <taxon>Roseiterribacter</taxon>
    </lineage>
</organism>
<keyword evidence="1" id="KW-0732">Signal</keyword>
<sequence length="231" mass="24051">MLLLALAPLFSAAPAAAQGYPVTDAGAIANFGEVVKTMRDTLQTLGTVSKPGSLLGTLKGTQDALGGAGDPLPPLRLPRLDITALAPTGDRWGGAAIDWSSPDAARAAVRQQLFLPTNAPKPPSAIELQQLASRRTRAARRAVEDATALALAARQKISADAASVEKLRARADQPDVRRSVQANTDALLAVQDRMSEVALLLSALIELRATRAIEADRPQGVKDVAADASGQ</sequence>
<evidence type="ECO:0000313" key="3">
    <source>
        <dbReference type="Proteomes" id="UP000681075"/>
    </source>
</evidence>
<proteinExistence type="predicted"/>
<accession>A0A8S8XKT3</accession>
<evidence type="ECO:0000256" key="1">
    <source>
        <dbReference type="SAM" id="SignalP"/>
    </source>
</evidence>
<evidence type="ECO:0000313" key="2">
    <source>
        <dbReference type="EMBL" id="GIL41430.1"/>
    </source>
</evidence>
<gene>
    <name evidence="2" type="ORF">TMPK1_36670</name>
</gene>
<reference evidence="2" key="1">
    <citation type="submission" date="2021-02" db="EMBL/GenBank/DDBJ databases">
        <title>Genome sequence of Rhodospirillales sp. strain TMPK1 isolated from soil.</title>
        <authorList>
            <person name="Nakai R."/>
            <person name="Kusada H."/>
            <person name="Tamaki H."/>
        </authorList>
    </citation>
    <scope>NUCLEOTIDE SEQUENCE</scope>
    <source>
        <strain evidence="2">TMPK1</strain>
    </source>
</reference>
<dbReference type="Proteomes" id="UP000681075">
    <property type="component" value="Unassembled WGS sequence"/>
</dbReference>
<dbReference type="AlphaFoldDB" id="A0A8S8XKT3"/>
<feature type="signal peptide" evidence="1">
    <location>
        <begin position="1"/>
        <end position="17"/>
    </location>
</feature>
<keyword evidence="3" id="KW-1185">Reference proteome</keyword>
<protein>
    <submittedName>
        <fullName evidence="2">Uncharacterized protein</fullName>
    </submittedName>
</protein>
<comment type="caution">
    <text evidence="2">The sequence shown here is derived from an EMBL/GenBank/DDBJ whole genome shotgun (WGS) entry which is preliminary data.</text>
</comment>